<dbReference type="KEGG" id="mtar:DF168_00081"/>
<evidence type="ECO:0000313" key="2">
    <source>
        <dbReference type="Proteomes" id="UP000247465"/>
    </source>
</evidence>
<sequence length="110" mass="11654">MISVKVMALKTGIPQFVTNQNGMGGGDWVIFEVGVFMAVGAISNSREGYPFPPVFGVAGDTLVDLELFPNCGKTRFEKAGDWVSVVRAFVTLKAGLAGYIFGPESNSGFA</sequence>
<proteinExistence type="predicted"/>
<dbReference type="EMBL" id="CP029803">
    <property type="protein sequence ID" value="AWT58909.1"/>
    <property type="molecule type" value="Genomic_DNA"/>
</dbReference>
<organism evidence="1 2">
    <name type="scientific">Candidatus Moanibacter tarae</name>
    <dbReference type="NCBI Taxonomy" id="2200854"/>
    <lineage>
        <taxon>Bacteria</taxon>
        <taxon>Pseudomonadati</taxon>
        <taxon>Verrucomicrobiota</taxon>
        <taxon>Opitutia</taxon>
        <taxon>Puniceicoccales</taxon>
        <taxon>Puniceicoccales incertae sedis</taxon>
        <taxon>Candidatus Moanibacter</taxon>
    </lineage>
</organism>
<protein>
    <submittedName>
        <fullName evidence="1">Uncharacterized protein</fullName>
    </submittedName>
</protein>
<accession>A0A2Z4AAS2</accession>
<dbReference type="AlphaFoldDB" id="A0A2Z4AAS2"/>
<reference evidence="1 2" key="1">
    <citation type="submission" date="2018-06" db="EMBL/GenBank/DDBJ databases">
        <title>Draft Genome Sequence of a Novel Marine Bacterium Related to the Verrucomicrobia.</title>
        <authorList>
            <person name="Vosseberg J."/>
            <person name="Martijn J."/>
            <person name="Ettema T.J.G."/>
        </authorList>
    </citation>
    <scope>NUCLEOTIDE SEQUENCE [LARGE SCALE GENOMIC DNA]</scope>
    <source>
        <strain evidence="1">TARA_B100001123</strain>
    </source>
</reference>
<evidence type="ECO:0000313" key="1">
    <source>
        <dbReference type="EMBL" id="AWT58909.1"/>
    </source>
</evidence>
<gene>
    <name evidence="1" type="ORF">DF168_00081</name>
</gene>
<name>A0A2Z4AAS2_9BACT</name>
<dbReference type="Proteomes" id="UP000247465">
    <property type="component" value="Chromosome"/>
</dbReference>